<dbReference type="Proteomes" id="UP000603200">
    <property type="component" value="Unassembled WGS sequence"/>
</dbReference>
<name>A0ABQ3ZEZ0_9ACTN</name>
<gene>
    <name evidence="2" type="ORF">Ahu01nite_002320</name>
</gene>
<evidence type="ECO:0000313" key="3">
    <source>
        <dbReference type="Proteomes" id="UP000603200"/>
    </source>
</evidence>
<reference evidence="2 3" key="1">
    <citation type="submission" date="2021-01" db="EMBL/GenBank/DDBJ databases">
        <title>Whole genome shotgun sequence of Actinoplanes humidus NBRC 14915.</title>
        <authorList>
            <person name="Komaki H."/>
            <person name="Tamura T."/>
        </authorList>
    </citation>
    <scope>NUCLEOTIDE SEQUENCE [LARGE SCALE GENOMIC DNA]</scope>
    <source>
        <strain evidence="2 3">NBRC 14915</strain>
    </source>
</reference>
<feature type="region of interest" description="Disordered" evidence="1">
    <location>
        <begin position="77"/>
        <end position="139"/>
    </location>
</feature>
<comment type="caution">
    <text evidence="2">The sequence shown here is derived from an EMBL/GenBank/DDBJ whole genome shotgun (WGS) entry which is preliminary data.</text>
</comment>
<organism evidence="2 3">
    <name type="scientific">Winogradskya humida</name>
    <dbReference type="NCBI Taxonomy" id="113566"/>
    <lineage>
        <taxon>Bacteria</taxon>
        <taxon>Bacillati</taxon>
        <taxon>Actinomycetota</taxon>
        <taxon>Actinomycetes</taxon>
        <taxon>Micromonosporales</taxon>
        <taxon>Micromonosporaceae</taxon>
        <taxon>Winogradskya</taxon>
    </lineage>
</organism>
<protein>
    <submittedName>
        <fullName evidence="2">Uncharacterized protein</fullName>
    </submittedName>
</protein>
<keyword evidence="3" id="KW-1185">Reference proteome</keyword>
<feature type="compositionally biased region" description="Basic and acidic residues" evidence="1">
    <location>
        <begin position="99"/>
        <end position="109"/>
    </location>
</feature>
<accession>A0ABQ3ZEZ0</accession>
<dbReference type="EMBL" id="BOMN01000001">
    <property type="protein sequence ID" value="GIE17130.1"/>
    <property type="molecule type" value="Genomic_DNA"/>
</dbReference>
<proteinExistence type="predicted"/>
<sequence length="139" mass="15260">MSFARDGRWGEVAERVSGRKRRWLGRGELVVFRPARVDHQLGMERFVGGRIRELGGLRKRTAEGGCDVGGSGCRGVRGGQAQAHGAEQRQHVRVRAGTGRHERTPERESTPTGQPYLPKATLCPQEFRSGTEIKTPGSA</sequence>
<evidence type="ECO:0000256" key="1">
    <source>
        <dbReference type="SAM" id="MobiDB-lite"/>
    </source>
</evidence>
<evidence type="ECO:0000313" key="2">
    <source>
        <dbReference type="EMBL" id="GIE17130.1"/>
    </source>
</evidence>